<evidence type="ECO:0000259" key="8">
    <source>
        <dbReference type="PROSITE" id="PS51176"/>
    </source>
</evidence>
<dbReference type="InterPro" id="IPR003099">
    <property type="entry name" value="Prephen_DH"/>
</dbReference>
<dbReference type="SUPFAM" id="SSF51735">
    <property type="entry name" value="NAD(P)-binding Rossmann-fold domains"/>
    <property type="match status" value="1"/>
</dbReference>
<keyword evidence="6" id="KW-0520">NAD</keyword>
<dbReference type="Pfam" id="PF02153">
    <property type="entry name" value="PDH_N"/>
    <property type="match status" value="1"/>
</dbReference>
<feature type="domain" description="ACT" evidence="9">
    <location>
        <begin position="298"/>
        <end position="365"/>
    </location>
</feature>
<dbReference type="InterPro" id="IPR002912">
    <property type="entry name" value="ACT_dom"/>
</dbReference>
<evidence type="ECO:0000256" key="2">
    <source>
        <dbReference type="ARBA" id="ARBA00012068"/>
    </source>
</evidence>
<dbReference type="GO" id="GO:0008977">
    <property type="term" value="F:prephenate dehydrogenase (NAD+) activity"/>
    <property type="evidence" value="ECO:0007669"/>
    <property type="project" value="UniProtKB-EC"/>
</dbReference>
<accession>A0A6J7K365</accession>
<dbReference type="InterPro" id="IPR008927">
    <property type="entry name" value="6-PGluconate_DH-like_C_sf"/>
</dbReference>
<evidence type="ECO:0000256" key="3">
    <source>
        <dbReference type="ARBA" id="ARBA00016891"/>
    </source>
</evidence>
<evidence type="ECO:0000256" key="1">
    <source>
        <dbReference type="ARBA" id="ARBA00005067"/>
    </source>
</evidence>
<evidence type="ECO:0000256" key="6">
    <source>
        <dbReference type="ARBA" id="ARBA00023027"/>
    </source>
</evidence>
<keyword evidence="4" id="KW-0827">Tyrosine biosynthesis</keyword>
<keyword evidence="5" id="KW-0560">Oxidoreductase</keyword>
<evidence type="ECO:0000313" key="10">
    <source>
        <dbReference type="EMBL" id="CAB4949603.1"/>
    </source>
</evidence>
<dbReference type="Gene3D" id="1.10.3660.10">
    <property type="entry name" value="6-phosphogluconate dehydrogenase C-terminal like domain"/>
    <property type="match status" value="1"/>
</dbReference>
<feature type="domain" description="Prephenate/arogenate dehydrogenase" evidence="8">
    <location>
        <begin position="4"/>
        <end position="292"/>
    </location>
</feature>
<comment type="pathway">
    <text evidence="1">Amino-acid biosynthesis; L-tyrosine biosynthesis; (4-hydroxyphenyl)pyruvate from prephenate (NAD(+) route): step 1/1.</text>
</comment>
<dbReference type="NCBIfam" id="NF005112">
    <property type="entry name" value="PRK06545.2-4"/>
    <property type="match status" value="1"/>
</dbReference>
<organism evidence="10">
    <name type="scientific">freshwater metagenome</name>
    <dbReference type="NCBI Taxonomy" id="449393"/>
    <lineage>
        <taxon>unclassified sequences</taxon>
        <taxon>metagenomes</taxon>
        <taxon>ecological metagenomes</taxon>
    </lineage>
</organism>
<dbReference type="EMBL" id="CAFBNF010000154">
    <property type="protein sequence ID" value="CAB4949603.1"/>
    <property type="molecule type" value="Genomic_DNA"/>
</dbReference>
<keyword evidence="4" id="KW-0028">Amino-acid biosynthesis</keyword>
<sequence>MMPTSVLVVGTGLLGTSVALSLRDSDFDVEVWLHDENPDASARAADMGAGTVGLPESDPDLVLVAVPPLVTGSVVAQWQRRYATSTFTDVASVKAGPLEDLLAAGGDPTRYVGGHPMAGREVSGPAGARVDLFVDRVWAITPLDGTDLDRVALVRGVAENAGAVPVMLDPTTHDRAVALTSHAPQVVSSLLAARLAHADPSEVMVSGQGLRDVTRIAASDPELWTEIIAANADQVLDVLDELHDDLQTMRDALRHLGGADGGTAGDLADITYLLHQGNVGRARVPDKHGDRLAPEYSVVAVQIDDRPGELGRLFAAAGEAEVNIEDVRIDHALGRLVAVVELLVRPEVAQGLSDSLAAAGYRLRG</sequence>
<dbReference type="InterPro" id="IPR036291">
    <property type="entry name" value="NAD(P)-bd_dom_sf"/>
</dbReference>
<dbReference type="PANTHER" id="PTHR21363">
    <property type="entry name" value="PREPHENATE DEHYDROGENASE"/>
    <property type="match status" value="1"/>
</dbReference>
<keyword evidence="4" id="KW-0057">Aromatic amino acid biosynthesis</keyword>
<dbReference type="InterPro" id="IPR050812">
    <property type="entry name" value="Preph/Arog_dehydrog"/>
</dbReference>
<dbReference type="NCBIfam" id="NF005111">
    <property type="entry name" value="PRK06545.2-3"/>
    <property type="match status" value="1"/>
</dbReference>
<dbReference type="GO" id="GO:0004665">
    <property type="term" value="F:prephenate dehydrogenase (NADP+) activity"/>
    <property type="evidence" value="ECO:0007669"/>
    <property type="project" value="InterPro"/>
</dbReference>
<dbReference type="InterPro" id="IPR046825">
    <property type="entry name" value="PDH_C"/>
</dbReference>
<dbReference type="PANTHER" id="PTHR21363:SF0">
    <property type="entry name" value="PREPHENATE DEHYDROGENASE [NADP(+)]"/>
    <property type="match status" value="1"/>
</dbReference>
<protein>
    <recommendedName>
        <fullName evidence="3">Prephenate dehydrogenase</fullName>
        <ecNumber evidence="2">1.3.1.12</ecNumber>
    </recommendedName>
</protein>
<comment type="catalytic activity">
    <reaction evidence="7">
        <text>prephenate + NAD(+) = 3-(4-hydroxyphenyl)pyruvate + CO2 + NADH</text>
        <dbReference type="Rhea" id="RHEA:13869"/>
        <dbReference type="ChEBI" id="CHEBI:16526"/>
        <dbReference type="ChEBI" id="CHEBI:29934"/>
        <dbReference type="ChEBI" id="CHEBI:36242"/>
        <dbReference type="ChEBI" id="CHEBI:57540"/>
        <dbReference type="ChEBI" id="CHEBI:57945"/>
        <dbReference type="EC" id="1.3.1.12"/>
    </reaction>
</comment>
<dbReference type="PROSITE" id="PS51176">
    <property type="entry name" value="PDH_ADH"/>
    <property type="match status" value="1"/>
</dbReference>
<name>A0A6J7K365_9ZZZZ</name>
<dbReference type="GO" id="GO:0070403">
    <property type="term" value="F:NAD+ binding"/>
    <property type="evidence" value="ECO:0007669"/>
    <property type="project" value="InterPro"/>
</dbReference>
<proteinExistence type="predicted"/>
<dbReference type="EC" id="1.3.1.12" evidence="2"/>
<evidence type="ECO:0000256" key="4">
    <source>
        <dbReference type="ARBA" id="ARBA00022498"/>
    </source>
</evidence>
<reference evidence="10" key="1">
    <citation type="submission" date="2020-05" db="EMBL/GenBank/DDBJ databases">
        <authorList>
            <person name="Chiriac C."/>
            <person name="Salcher M."/>
            <person name="Ghai R."/>
            <person name="Kavagutti S V."/>
        </authorList>
    </citation>
    <scope>NUCLEOTIDE SEQUENCE</scope>
</reference>
<dbReference type="Pfam" id="PF20463">
    <property type="entry name" value="PDH_C"/>
    <property type="match status" value="1"/>
</dbReference>
<evidence type="ECO:0000256" key="5">
    <source>
        <dbReference type="ARBA" id="ARBA00023002"/>
    </source>
</evidence>
<dbReference type="GO" id="GO:0006571">
    <property type="term" value="P:tyrosine biosynthetic process"/>
    <property type="evidence" value="ECO:0007669"/>
    <property type="project" value="UniProtKB-UniPathway"/>
</dbReference>
<gene>
    <name evidence="10" type="ORF">UFOPK3773_01327</name>
</gene>
<dbReference type="SUPFAM" id="SSF48179">
    <property type="entry name" value="6-phosphogluconate dehydrogenase C-terminal domain-like"/>
    <property type="match status" value="1"/>
</dbReference>
<dbReference type="UniPathway" id="UPA00122">
    <property type="reaction ID" value="UER00961"/>
</dbReference>
<dbReference type="InterPro" id="IPR046826">
    <property type="entry name" value="PDH_N"/>
</dbReference>
<dbReference type="Gene3D" id="3.40.50.720">
    <property type="entry name" value="NAD(P)-binding Rossmann-like Domain"/>
    <property type="match status" value="1"/>
</dbReference>
<evidence type="ECO:0000259" key="9">
    <source>
        <dbReference type="PROSITE" id="PS51671"/>
    </source>
</evidence>
<dbReference type="AlphaFoldDB" id="A0A6J7K365"/>
<dbReference type="PROSITE" id="PS51671">
    <property type="entry name" value="ACT"/>
    <property type="match status" value="1"/>
</dbReference>
<evidence type="ECO:0000256" key="7">
    <source>
        <dbReference type="ARBA" id="ARBA00049260"/>
    </source>
</evidence>